<gene>
    <name evidence="2" type="ORF">HICCMSTLAB_LOCUS3245</name>
</gene>
<feature type="signal peptide" evidence="1">
    <location>
        <begin position="1"/>
        <end position="22"/>
    </location>
</feature>
<protein>
    <submittedName>
        <fullName evidence="2">Uncharacterized protein</fullName>
    </submittedName>
</protein>
<reference evidence="2" key="1">
    <citation type="submission" date="2021-04" db="EMBL/GenBank/DDBJ databases">
        <authorList>
            <person name="Chebbi M.A.C M."/>
        </authorList>
    </citation>
    <scope>NUCLEOTIDE SEQUENCE</scope>
</reference>
<accession>A0A8J2MK41</accession>
<dbReference type="EMBL" id="CAJNRD030001118">
    <property type="protein sequence ID" value="CAG5081308.1"/>
    <property type="molecule type" value="Genomic_DNA"/>
</dbReference>
<comment type="caution">
    <text evidence="2">The sequence shown here is derived from an EMBL/GenBank/DDBJ whole genome shotgun (WGS) entry which is preliminary data.</text>
</comment>
<keyword evidence="1" id="KW-0732">Signal</keyword>
<evidence type="ECO:0000313" key="2">
    <source>
        <dbReference type="EMBL" id="CAG5081308.1"/>
    </source>
</evidence>
<name>A0A8J2MK41_COTCN</name>
<keyword evidence="3" id="KW-1185">Reference proteome</keyword>
<evidence type="ECO:0000313" key="3">
    <source>
        <dbReference type="Proteomes" id="UP000786811"/>
    </source>
</evidence>
<evidence type="ECO:0000256" key="1">
    <source>
        <dbReference type="SAM" id="SignalP"/>
    </source>
</evidence>
<sequence>MAQGIFIIQTVLLIVAIFNASGADLGWNDRGTNLTYVGDKEIANTVLTSIQDGILHHFIVTKYKNKNNNKMILEKEVYTVHNPEGDHVQNITKYYDSTGTKVVSEDREITFFRDTTKIIDISTTTTEADGSKTEVYAKYEFPKGLPLVNKTGTYEYKYGPDNKLIKTIHNAIKTQGRLNEKTYEVTIVNDDGSKTQIGNVTILEGDKTITDVKVSNLDSKDEELISFWTYTIDNKSDNTKAVQTTNTTKNSDGSITTDLKIWRTYANGTRTREQVTTTKLNGELTSADYYPLEIEVEGVNPETKTPDSKITVVPPGYRPKDHERNTTKYYDSTGTRVAYEISESSFFYGTTKVTELSKTVMELDGSKTEIYAITEFPPELPPIRIIGTYKYAPSNKLTKSIRNIKTLNNGSEEDTDEVIVLNSNGSKTKRTTIRSSKDGFIIKDVTVVELDIEDKEISSNRTYVKYNRNDNTKVVEPTN</sequence>
<dbReference type="AlphaFoldDB" id="A0A8J2MK41"/>
<feature type="chain" id="PRO_5035188253" evidence="1">
    <location>
        <begin position="23"/>
        <end position="479"/>
    </location>
</feature>
<organism evidence="2 3">
    <name type="scientific">Cotesia congregata</name>
    <name type="common">Parasitoid wasp</name>
    <name type="synonym">Apanteles congregatus</name>
    <dbReference type="NCBI Taxonomy" id="51543"/>
    <lineage>
        <taxon>Eukaryota</taxon>
        <taxon>Metazoa</taxon>
        <taxon>Ecdysozoa</taxon>
        <taxon>Arthropoda</taxon>
        <taxon>Hexapoda</taxon>
        <taxon>Insecta</taxon>
        <taxon>Pterygota</taxon>
        <taxon>Neoptera</taxon>
        <taxon>Endopterygota</taxon>
        <taxon>Hymenoptera</taxon>
        <taxon>Apocrita</taxon>
        <taxon>Ichneumonoidea</taxon>
        <taxon>Braconidae</taxon>
        <taxon>Microgastrinae</taxon>
        <taxon>Cotesia</taxon>
    </lineage>
</organism>
<dbReference type="Proteomes" id="UP000786811">
    <property type="component" value="Unassembled WGS sequence"/>
</dbReference>
<proteinExistence type="predicted"/>